<proteinExistence type="predicted"/>
<name>A0A1I6V1W9_9EURY</name>
<organism evidence="1 2">
    <name type="scientific">Halostagnicola kamekurae</name>
    <dbReference type="NCBI Taxonomy" id="619731"/>
    <lineage>
        <taxon>Archaea</taxon>
        <taxon>Methanobacteriati</taxon>
        <taxon>Methanobacteriota</taxon>
        <taxon>Stenosarchaea group</taxon>
        <taxon>Halobacteria</taxon>
        <taxon>Halobacteriales</taxon>
        <taxon>Natrialbaceae</taxon>
        <taxon>Halostagnicola</taxon>
    </lineage>
</organism>
<dbReference type="Proteomes" id="UP000199199">
    <property type="component" value="Unassembled WGS sequence"/>
</dbReference>
<dbReference type="EMBL" id="FOZS01000009">
    <property type="protein sequence ID" value="SFT07596.1"/>
    <property type="molecule type" value="Genomic_DNA"/>
</dbReference>
<keyword evidence="2" id="KW-1185">Reference proteome</keyword>
<evidence type="ECO:0000313" key="2">
    <source>
        <dbReference type="Proteomes" id="UP000199199"/>
    </source>
</evidence>
<reference evidence="2" key="1">
    <citation type="submission" date="2016-10" db="EMBL/GenBank/DDBJ databases">
        <authorList>
            <person name="Varghese N."/>
            <person name="Submissions S."/>
        </authorList>
    </citation>
    <scope>NUCLEOTIDE SEQUENCE [LARGE SCALE GENOMIC DNA]</scope>
    <source>
        <strain evidence="2">DSM 22427</strain>
    </source>
</reference>
<evidence type="ECO:0000313" key="1">
    <source>
        <dbReference type="EMBL" id="SFT07596.1"/>
    </source>
</evidence>
<dbReference type="AlphaFoldDB" id="A0A1I6V1W9"/>
<sequence>MIREIGLLKAHLRQYLYYFAQEIECFTVGFL</sequence>
<accession>A0A1I6V1W9</accession>
<protein>
    <submittedName>
        <fullName evidence="1">Uncharacterized protein</fullName>
    </submittedName>
</protein>
<gene>
    <name evidence="1" type="ORF">SAMN04488556_4261</name>
</gene>